<sequence>EHDAEKPKYTVNLSPSSSALSGDQYDITKKNDKGKSHVDYFTGNRDFNVDFEDYSEDSSNDVTAAGPIVPVARQNNSNSTNPISAAGPSNTNTSPTHGKSS</sequence>
<evidence type="ECO:0000256" key="1">
    <source>
        <dbReference type="SAM" id="MobiDB-lite"/>
    </source>
</evidence>
<feature type="region of interest" description="Disordered" evidence="1">
    <location>
        <begin position="1"/>
        <end position="26"/>
    </location>
</feature>
<proteinExistence type="predicted"/>
<accession>A0A699VDS1</accession>
<protein>
    <submittedName>
        <fullName evidence="2">Uncharacterized protein</fullName>
    </submittedName>
</protein>
<feature type="region of interest" description="Disordered" evidence="1">
    <location>
        <begin position="54"/>
        <end position="101"/>
    </location>
</feature>
<feature type="compositionally biased region" description="Polar residues" evidence="1">
    <location>
        <begin position="11"/>
        <end position="21"/>
    </location>
</feature>
<feature type="non-terminal residue" evidence="2">
    <location>
        <position position="1"/>
    </location>
</feature>
<organism evidence="2">
    <name type="scientific">Tanacetum cinerariifolium</name>
    <name type="common">Dalmatian daisy</name>
    <name type="synonym">Chrysanthemum cinerariifolium</name>
    <dbReference type="NCBI Taxonomy" id="118510"/>
    <lineage>
        <taxon>Eukaryota</taxon>
        <taxon>Viridiplantae</taxon>
        <taxon>Streptophyta</taxon>
        <taxon>Embryophyta</taxon>
        <taxon>Tracheophyta</taxon>
        <taxon>Spermatophyta</taxon>
        <taxon>Magnoliopsida</taxon>
        <taxon>eudicotyledons</taxon>
        <taxon>Gunneridae</taxon>
        <taxon>Pentapetalae</taxon>
        <taxon>asterids</taxon>
        <taxon>campanulids</taxon>
        <taxon>Asterales</taxon>
        <taxon>Asteraceae</taxon>
        <taxon>Asteroideae</taxon>
        <taxon>Anthemideae</taxon>
        <taxon>Anthemidinae</taxon>
        <taxon>Tanacetum</taxon>
    </lineage>
</organism>
<evidence type="ECO:0000313" key="2">
    <source>
        <dbReference type="EMBL" id="GFD31641.1"/>
    </source>
</evidence>
<gene>
    <name evidence="2" type="ORF">Tci_903610</name>
</gene>
<comment type="caution">
    <text evidence="2">The sequence shown here is derived from an EMBL/GenBank/DDBJ whole genome shotgun (WGS) entry which is preliminary data.</text>
</comment>
<feature type="compositionally biased region" description="Polar residues" evidence="1">
    <location>
        <begin position="73"/>
        <end position="101"/>
    </location>
</feature>
<reference evidence="2" key="1">
    <citation type="journal article" date="2019" name="Sci. Rep.">
        <title>Draft genome of Tanacetum cinerariifolium, the natural source of mosquito coil.</title>
        <authorList>
            <person name="Yamashiro T."/>
            <person name="Shiraishi A."/>
            <person name="Satake H."/>
            <person name="Nakayama K."/>
        </authorList>
    </citation>
    <scope>NUCLEOTIDE SEQUENCE</scope>
</reference>
<dbReference type="AlphaFoldDB" id="A0A699VDS1"/>
<feature type="non-terminal residue" evidence="2">
    <location>
        <position position="101"/>
    </location>
</feature>
<dbReference type="EMBL" id="BKCJ011416091">
    <property type="protein sequence ID" value="GFD31641.1"/>
    <property type="molecule type" value="Genomic_DNA"/>
</dbReference>
<name>A0A699VDS1_TANCI</name>